<sequence length="316" mass="35283">MWFLRDEACLSFSSRLASDDLSKLQQSSCPPTSGNSRSVHLCPHLDKKGRDDLPAEIKTRGVDVGVAVLLESSDHRLLLTHRAGHMRTFPGIWVPPGGHINLSNLVVYTIIILYLPLGDYFAWPTEDGESLVDAVLRELNEETGLEVTEEEKKSSHILGLWESVYPPVLAMGEPKRHHVVVYLHITVSRPSQQLNKEFKLCPEEVDAAAWLSVDLIKRSVWSKDQLEKAGLEDNNDHIPITLVNQEGGKCEHLEADLDPSILTKQQEPNALTIDRISTGSRLLHHLCVLGVFFGEANILVFRSAEKIIILVTVICQ</sequence>
<dbReference type="AlphaFoldDB" id="A0A5B7D2X0"/>
<dbReference type="InterPro" id="IPR033716">
    <property type="entry name" value="Nudt17_dom"/>
</dbReference>
<dbReference type="GO" id="GO:0005777">
    <property type="term" value="C:peroxisome"/>
    <property type="evidence" value="ECO:0007669"/>
    <property type="project" value="TreeGrafter"/>
</dbReference>
<dbReference type="GO" id="GO:0035529">
    <property type="term" value="F:NADH pyrophosphatase activity"/>
    <property type="evidence" value="ECO:0007669"/>
    <property type="project" value="TreeGrafter"/>
</dbReference>
<comment type="cofactor">
    <cofactor evidence="2">
        <name>Mg(2+)</name>
        <dbReference type="ChEBI" id="CHEBI:18420"/>
    </cofactor>
</comment>
<evidence type="ECO:0000256" key="8">
    <source>
        <dbReference type="ARBA" id="ARBA00026102"/>
    </source>
</evidence>
<comment type="function">
    <text evidence="10">Acts as a decapping enzyme capable of hydrolyzing monomethylated capped RNAs (in vitro). Hydrolyzes monomethylated capped RNA after alpha and beta phosphates to form N(7)-methyl-GDP. Shows low activity towards unmethylated capped RNA.</text>
</comment>
<dbReference type="EC" id="3.6.1.62" evidence="8"/>
<evidence type="ECO:0000256" key="1">
    <source>
        <dbReference type="ARBA" id="ARBA00001936"/>
    </source>
</evidence>
<evidence type="ECO:0000256" key="5">
    <source>
        <dbReference type="ARBA" id="ARBA00022801"/>
    </source>
</evidence>
<keyword evidence="6" id="KW-0460">Magnesium</keyword>
<evidence type="ECO:0000256" key="10">
    <source>
        <dbReference type="ARBA" id="ARBA00093415"/>
    </source>
</evidence>
<evidence type="ECO:0000259" key="13">
    <source>
        <dbReference type="PROSITE" id="PS51462"/>
    </source>
</evidence>
<keyword evidence="5" id="KW-0378">Hydrolase</keyword>
<proteinExistence type="inferred from homology"/>
<keyword evidence="7" id="KW-0464">Manganese</keyword>
<keyword evidence="15" id="KW-1185">Reference proteome</keyword>
<gene>
    <name evidence="14" type="primary">nudt17</name>
    <name evidence="14" type="ORF">E2C01_007633</name>
</gene>
<comment type="catalytic activity">
    <reaction evidence="9">
        <text>a 5'-end (N(7)-methyl 5'-triphosphoguanosine)-ribonucleoside in mRNA + H2O = N(7)-methyl-GDP + a 5'-end phospho-ribonucleoside in mRNA + 2 H(+)</text>
        <dbReference type="Rhea" id="RHEA:67484"/>
        <dbReference type="Rhea" id="RHEA-COMP:15692"/>
        <dbReference type="Rhea" id="RHEA-COMP:17167"/>
        <dbReference type="ChEBI" id="CHEBI:15377"/>
        <dbReference type="ChEBI" id="CHEBI:15378"/>
        <dbReference type="ChEBI" id="CHEBI:63714"/>
        <dbReference type="ChEBI" id="CHEBI:138282"/>
        <dbReference type="ChEBI" id="CHEBI:156461"/>
        <dbReference type="EC" id="3.6.1.62"/>
    </reaction>
</comment>
<dbReference type="GO" id="GO:0019677">
    <property type="term" value="P:NAD+ catabolic process"/>
    <property type="evidence" value="ECO:0007669"/>
    <property type="project" value="TreeGrafter"/>
</dbReference>
<comment type="cofactor">
    <cofactor evidence="1">
        <name>Mn(2+)</name>
        <dbReference type="ChEBI" id="CHEBI:29035"/>
    </cofactor>
</comment>
<evidence type="ECO:0000313" key="14">
    <source>
        <dbReference type="EMBL" id="MPC14856.1"/>
    </source>
</evidence>
<evidence type="ECO:0000256" key="11">
    <source>
        <dbReference type="ARBA" id="ARBA00093621"/>
    </source>
</evidence>
<dbReference type="Gene3D" id="3.90.79.10">
    <property type="entry name" value="Nucleoside Triphosphate Pyrophosphohydrolase"/>
    <property type="match status" value="1"/>
</dbReference>
<dbReference type="InterPro" id="IPR015797">
    <property type="entry name" value="NUDIX_hydrolase-like_dom_sf"/>
</dbReference>
<dbReference type="CDD" id="cd04694">
    <property type="entry name" value="NUDIX_Nudt17"/>
    <property type="match status" value="1"/>
</dbReference>
<reference evidence="14 15" key="1">
    <citation type="submission" date="2019-05" db="EMBL/GenBank/DDBJ databases">
        <title>Another draft genome of Portunus trituberculatus and its Hox gene families provides insights of decapod evolution.</title>
        <authorList>
            <person name="Jeong J.-H."/>
            <person name="Song I."/>
            <person name="Kim S."/>
            <person name="Choi T."/>
            <person name="Kim D."/>
            <person name="Ryu S."/>
            <person name="Kim W."/>
        </authorList>
    </citation>
    <scope>NUCLEOTIDE SEQUENCE [LARGE SCALE GENOMIC DNA]</scope>
    <source>
        <tissue evidence="14">Muscle</tissue>
    </source>
</reference>
<dbReference type="GO" id="GO:0140933">
    <property type="term" value="F:5'-(N(7)-methylguanosine 5'-triphospho)-[mRNA] hydrolase activity"/>
    <property type="evidence" value="ECO:0007669"/>
    <property type="project" value="UniProtKB-EC"/>
</dbReference>
<dbReference type="Pfam" id="PF00293">
    <property type="entry name" value="NUDIX"/>
    <property type="match status" value="1"/>
</dbReference>
<name>A0A5B7D2X0_PORTR</name>
<evidence type="ECO:0000256" key="6">
    <source>
        <dbReference type="ARBA" id="ARBA00022842"/>
    </source>
</evidence>
<comment type="similarity">
    <text evidence="3">Belongs to the Nudix hydrolase family.</text>
</comment>
<evidence type="ECO:0000256" key="3">
    <source>
        <dbReference type="ARBA" id="ARBA00005582"/>
    </source>
</evidence>
<evidence type="ECO:0000313" key="15">
    <source>
        <dbReference type="Proteomes" id="UP000324222"/>
    </source>
</evidence>
<dbReference type="Proteomes" id="UP000324222">
    <property type="component" value="Unassembled WGS sequence"/>
</dbReference>
<evidence type="ECO:0000256" key="12">
    <source>
        <dbReference type="ARBA" id="ARBA00093663"/>
    </source>
</evidence>
<dbReference type="InterPro" id="IPR050241">
    <property type="entry name" value="NAD-cap_RNA_hydrolase_NudC"/>
</dbReference>
<evidence type="ECO:0000256" key="9">
    <source>
        <dbReference type="ARBA" id="ARBA00093205"/>
    </source>
</evidence>
<dbReference type="SUPFAM" id="SSF55811">
    <property type="entry name" value="Nudix"/>
    <property type="match status" value="1"/>
</dbReference>
<dbReference type="GO" id="GO:0046872">
    <property type="term" value="F:metal ion binding"/>
    <property type="evidence" value="ECO:0007669"/>
    <property type="project" value="UniProtKB-KW"/>
</dbReference>
<dbReference type="PANTHER" id="PTHR42904">
    <property type="entry name" value="NUDIX HYDROLASE, NUDC SUBFAMILY"/>
    <property type="match status" value="1"/>
</dbReference>
<dbReference type="GO" id="GO:0006742">
    <property type="term" value="P:NADP+ catabolic process"/>
    <property type="evidence" value="ECO:0007669"/>
    <property type="project" value="TreeGrafter"/>
</dbReference>
<dbReference type="GO" id="GO:0005829">
    <property type="term" value="C:cytosol"/>
    <property type="evidence" value="ECO:0007669"/>
    <property type="project" value="TreeGrafter"/>
</dbReference>
<feature type="domain" description="Nudix hydrolase" evidence="13">
    <location>
        <begin position="59"/>
        <end position="233"/>
    </location>
</feature>
<dbReference type="InterPro" id="IPR000086">
    <property type="entry name" value="NUDIX_hydrolase_dom"/>
</dbReference>
<evidence type="ECO:0000256" key="7">
    <source>
        <dbReference type="ARBA" id="ARBA00023211"/>
    </source>
</evidence>
<evidence type="ECO:0000256" key="2">
    <source>
        <dbReference type="ARBA" id="ARBA00001946"/>
    </source>
</evidence>
<dbReference type="OrthoDB" id="447842at2759"/>
<organism evidence="14 15">
    <name type="scientific">Portunus trituberculatus</name>
    <name type="common">Swimming crab</name>
    <name type="synonym">Neptunus trituberculatus</name>
    <dbReference type="NCBI Taxonomy" id="210409"/>
    <lineage>
        <taxon>Eukaryota</taxon>
        <taxon>Metazoa</taxon>
        <taxon>Ecdysozoa</taxon>
        <taxon>Arthropoda</taxon>
        <taxon>Crustacea</taxon>
        <taxon>Multicrustacea</taxon>
        <taxon>Malacostraca</taxon>
        <taxon>Eumalacostraca</taxon>
        <taxon>Eucarida</taxon>
        <taxon>Decapoda</taxon>
        <taxon>Pleocyemata</taxon>
        <taxon>Brachyura</taxon>
        <taxon>Eubrachyura</taxon>
        <taxon>Portunoidea</taxon>
        <taxon>Portunidae</taxon>
        <taxon>Portuninae</taxon>
        <taxon>Portunus</taxon>
    </lineage>
</organism>
<dbReference type="PANTHER" id="PTHR42904:SF1">
    <property type="entry name" value="NUCLEOSIDE DIPHOSPHATE-LINKED MOIETY X MOTIF 17"/>
    <property type="match status" value="1"/>
</dbReference>
<comment type="caution">
    <text evidence="14">The sequence shown here is derived from an EMBL/GenBank/DDBJ whole genome shotgun (WGS) entry which is preliminary data.</text>
</comment>
<keyword evidence="4" id="KW-0479">Metal-binding</keyword>
<dbReference type="PROSITE" id="PS51462">
    <property type="entry name" value="NUDIX"/>
    <property type="match status" value="1"/>
</dbReference>
<accession>A0A5B7D2X0</accession>
<evidence type="ECO:0000256" key="4">
    <source>
        <dbReference type="ARBA" id="ARBA00022723"/>
    </source>
</evidence>
<protein>
    <recommendedName>
        <fullName evidence="11">m7GpppN-mRNA hydrolase NUDT17</fullName>
        <ecNumber evidence="8">3.6.1.62</ecNumber>
    </recommendedName>
    <alternativeName>
        <fullName evidence="12">Nucleoside diphosphate-linked moiety X motif 17</fullName>
    </alternativeName>
</protein>
<dbReference type="EMBL" id="VSRR010000384">
    <property type="protein sequence ID" value="MPC14856.1"/>
    <property type="molecule type" value="Genomic_DNA"/>
</dbReference>